<evidence type="ECO:0000313" key="2">
    <source>
        <dbReference type="Proteomes" id="UP000006565"/>
    </source>
</evidence>
<dbReference type="EMBL" id="CP002117">
    <property type="protein sequence ID" value="ADN36117.1"/>
    <property type="molecule type" value="Genomic_DNA"/>
</dbReference>
<keyword evidence="2" id="KW-1185">Reference proteome</keyword>
<sequence>MTYIVEIHSDGKTQAIQQRKKIFWLEDPRKFRYLREGELNNGRYEQAGVKSHLCEFGKLVGYEIIADRNPEITYLGEEDGRTYHHKLDCLEKFDRRFWWLKKHDRDIKPEGCYKYLAPMEAVVPGSISLFKTSECYMKSKYLSEDLARLEKDGDPRFISGKWVCKEKSE</sequence>
<evidence type="ECO:0000313" key="1">
    <source>
        <dbReference type="EMBL" id="ADN36117.1"/>
    </source>
</evidence>
<organism evidence="1 2">
    <name type="scientific">Methanolacinia petrolearia (strain DSM 11571 / OCM 486 / SEBR 4847)</name>
    <name type="common">Methanoplanus petrolearius</name>
    <dbReference type="NCBI Taxonomy" id="679926"/>
    <lineage>
        <taxon>Archaea</taxon>
        <taxon>Methanobacteriati</taxon>
        <taxon>Methanobacteriota</taxon>
        <taxon>Stenosarchaea group</taxon>
        <taxon>Methanomicrobia</taxon>
        <taxon>Methanomicrobiales</taxon>
        <taxon>Methanomicrobiaceae</taxon>
        <taxon>Methanolacinia</taxon>
    </lineage>
</organism>
<dbReference type="KEGG" id="mpi:Mpet_1357"/>
<dbReference type="InterPro" id="IPR046051">
    <property type="entry name" value="DUF6009"/>
</dbReference>
<dbReference type="RefSeq" id="WP_013329294.1">
    <property type="nucleotide sequence ID" value="NC_014507.1"/>
</dbReference>
<dbReference type="GeneID" id="9743826"/>
<dbReference type="Proteomes" id="UP000006565">
    <property type="component" value="Chromosome"/>
</dbReference>
<name>E1REU6_METP4</name>
<dbReference type="Pfam" id="PF19472">
    <property type="entry name" value="DUF6009"/>
    <property type="match status" value="1"/>
</dbReference>
<proteinExistence type="predicted"/>
<protein>
    <submittedName>
        <fullName evidence="1">Uncharacterized protein</fullName>
    </submittedName>
</protein>
<dbReference type="OrthoDB" id="372418at2157"/>
<dbReference type="AlphaFoldDB" id="E1REU6"/>
<reference evidence="1 2" key="1">
    <citation type="journal article" date="2010" name="Stand. Genomic Sci.">
        <title>Complete genome sequence of Methanoplanus petrolearius type strain (SEBR 4847).</title>
        <authorList>
            <person name="Brambilla E."/>
            <person name="Djao O.D."/>
            <person name="Daligault H."/>
            <person name="Lapidus A."/>
            <person name="Lucas S."/>
            <person name="Hammon N."/>
            <person name="Nolan M."/>
            <person name="Tice H."/>
            <person name="Cheng J.F."/>
            <person name="Han C."/>
            <person name="Tapia R."/>
            <person name="Goodwin L."/>
            <person name="Pitluck S."/>
            <person name="Liolios K."/>
            <person name="Ivanova N."/>
            <person name="Mavromatis K."/>
            <person name="Mikhailova N."/>
            <person name="Pati A."/>
            <person name="Chen A."/>
            <person name="Palaniappan K."/>
            <person name="Land M."/>
            <person name="Hauser L."/>
            <person name="Chang Y.J."/>
            <person name="Jeffries C.D."/>
            <person name="Rohde M."/>
            <person name="Spring S."/>
            <person name="Sikorski J."/>
            <person name="Goker M."/>
            <person name="Woyke T."/>
            <person name="Bristow J."/>
            <person name="Eisen J.A."/>
            <person name="Markowitz V."/>
            <person name="Hugenholtz P."/>
            <person name="Kyrpides N.C."/>
            <person name="Klenk H.P."/>
        </authorList>
    </citation>
    <scope>NUCLEOTIDE SEQUENCE [LARGE SCALE GENOMIC DNA]</scope>
    <source>
        <strain evidence="2">DSM 11571 / OCM 486 / SEBR 4847</strain>
    </source>
</reference>
<dbReference type="STRING" id="679926.Mpet_1357"/>
<gene>
    <name evidence="1" type="ordered locus">Mpet_1357</name>
</gene>
<accession>E1REU6</accession>
<dbReference type="HOGENOM" id="CLU_1574973_0_0_2"/>